<evidence type="ECO:0008006" key="4">
    <source>
        <dbReference type="Google" id="ProtNLM"/>
    </source>
</evidence>
<protein>
    <recommendedName>
        <fullName evidence="4">L1 transposable element RRM domain-containing protein</fullName>
    </recommendedName>
</protein>
<accession>A0A3B4F7Z2</accession>
<sequence>MPKKVLPKLDTPDGEGPSEASGHSKDASGTVTSTDNIVLGAIAALRSELAGVKVEICDKIENKISEVTAVLRGEIASLKAENDKAITTLRNEIESHGHTLQELANTASGSSDAIRELENKVETLRGQVTSLSEKCLDLKGCSKRQNLRVVGVKQGKEDGQNAREFAGRLLKEALGLDETPVIDRALRKKPEDNEPPRHLIVRVHYCHTYEDIMKKVMGTRDITFCGRWIQIFRDLPPEVAKRRATFTAVRRMLRDKPGVKYGLLYPAKLRVSHDGIENFFTDPEKAQQYAERLIGDVDNGGSLDPIPLLTDTLHLERIRYIINDKLEDFDQIWRPLIEHLEIMNK</sequence>
<dbReference type="Gene3D" id="3.30.250.20">
    <property type="entry name" value="L1 transposable element, C-terminal domain"/>
    <property type="match status" value="1"/>
</dbReference>
<dbReference type="STRING" id="303518.ENSPNYP00000005764"/>
<feature type="region of interest" description="Disordered" evidence="2">
    <location>
        <begin position="1"/>
        <end position="31"/>
    </location>
</feature>
<evidence type="ECO:0000256" key="2">
    <source>
        <dbReference type="SAM" id="MobiDB-lite"/>
    </source>
</evidence>
<dbReference type="Gene3D" id="1.20.5.1700">
    <property type="match status" value="1"/>
</dbReference>
<dbReference type="PANTHER" id="PTHR11505">
    <property type="entry name" value="L1 TRANSPOSABLE ELEMENT-RELATED"/>
    <property type="match status" value="1"/>
</dbReference>
<evidence type="ECO:0000256" key="1">
    <source>
        <dbReference type="SAM" id="Coils"/>
    </source>
</evidence>
<organism evidence="3">
    <name type="scientific">Pundamilia nyererei</name>
    <dbReference type="NCBI Taxonomy" id="303518"/>
    <lineage>
        <taxon>Eukaryota</taxon>
        <taxon>Metazoa</taxon>
        <taxon>Chordata</taxon>
        <taxon>Craniata</taxon>
        <taxon>Vertebrata</taxon>
        <taxon>Euteleostomi</taxon>
        <taxon>Actinopterygii</taxon>
        <taxon>Neopterygii</taxon>
        <taxon>Teleostei</taxon>
        <taxon>Neoteleostei</taxon>
        <taxon>Acanthomorphata</taxon>
        <taxon>Ovalentaria</taxon>
        <taxon>Cichlomorphae</taxon>
        <taxon>Cichliformes</taxon>
        <taxon>Cichlidae</taxon>
        <taxon>African cichlids</taxon>
        <taxon>Pseudocrenilabrinae</taxon>
        <taxon>Haplochromini</taxon>
        <taxon>Pundamilia</taxon>
    </lineage>
</organism>
<evidence type="ECO:0000313" key="3">
    <source>
        <dbReference type="Ensembl" id="ENSPNYP00000005764.1"/>
    </source>
</evidence>
<reference evidence="3" key="1">
    <citation type="submission" date="2023-09" db="UniProtKB">
        <authorList>
            <consortium name="Ensembl"/>
        </authorList>
    </citation>
    <scope>IDENTIFICATION</scope>
</reference>
<dbReference type="InterPro" id="IPR042566">
    <property type="entry name" value="L1_C"/>
</dbReference>
<name>A0A3B4F7Z2_9CICH</name>
<dbReference type="AlphaFoldDB" id="A0A3B4F7Z2"/>
<dbReference type="InterPro" id="IPR004244">
    <property type="entry name" value="Transposase_22"/>
</dbReference>
<dbReference type="GeneTree" id="ENSGT01090000260296"/>
<proteinExistence type="predicted"/>
<keyword evidence="1" id="KW-0175">Coiled coil</keyword>
<feature type="coiled-coil region" evidence="1">
    <location>
        <begin position="100"/>
        <end position="134"/>
    </location>
</feature>
<dbReference type="Ensembl" id="ENSPNYT00000005914.1">
    <property type="protein sequence ID" value="ENSPNYP00000005764.1"/>
    <property type="gene ID" value="ENSPNYG00000004464.1"/>
</dbReference>